<dbReference type="EC" id="3.1.-.-" evidence="3"/>
<keyword evidence="2" id="KW-1277">Toxin-antitoxin system</keyword>
<comment type="similarity">
    <text evidence="1 3">Belongs to the PemK/MazF family.</text>
</comment>
<evidence type="ECO:0000256" key="1">
    <source>
        <dbReference type="ARBA" id="ARBA00007521"/>
    </source>
</evidence>
<keyword evidence="3" id="KW-0255">Endonuclease</keyword>
<comment type="function">
    <text evidence="3">Toxic component of a type II toxin-antitoxin (TA) system.</text>
</comment>
<evidence type="ECO:0000256" key="2">
    <source>
        <dbReference type="ARBA" id="ARBA00022649"/>
    </source>
</evidence>
<gene>
    <name evidence="5" type="ORF">A8C52_07665</name>
    <name evidence="4" type="ORF">B6U56_09760</name>
</gene>
<dbReference type="GO" id="GO:0004521">
    <property type="term" value="F:RNA endonuclease activity"/>
    <property type="evidence" value="ECO:0007669"/>
    <property type="project" value="TreeGrafter"/>
</dbReference>
<dbReference type="Proteomes" id="UP000218139">
    <property type="component" value="Unassembled WGS sequence"/>
</dbReference>
<dbReference type="EMBL" id="LXZO01000088">
    <property type="protein sequence ID" value="PAY46704.1"/>
    <property type="molecule type" value="Genomic_DNA"/>
</dbReference>
<evidence type="ECO:0000313" key="5">
    <source>
        <dbReference type="EMBL" id="PAY46704.1"/>
    </source>
</evidence>
<dbReference type="RefSeq" id="WP_081535545.1">
    <property type="nucleotide sequence ID" value="NZ_CP062072.1"/>
</dbReference>
<keyword evidence="3" id="KW-0540">Nuclease</keyword>
<dbReference type="SUPFAM" id="SSF50118">
    <property type="entry name" value="Cell growth inhibitor/plasmid maintenance toxic component"/>
    <property type="match status" value="1"/>
</dbReference>
<dbReference type="EMBL" id="NBEF01000034">
    <property type="protein sequence ID" value="OQQ89083.1"/>
    <property type="molecule type" value="Genomic_DNA"/>
</dbReference>
<dbReference type="Gene3D" id="2.30.30.110">
    <property type="match status" value="1"/>
</dbReference>
<evidence type="ECO:0000256" key="3">
    <source>
        <dbReference type="PIRNR" id="PIRNR033490"/>
    </source>
</evidence>
<reference evidence="5 7" key="1">
    <citation type="submission" date="2016-05" db="EMBL/GenBank/DDBJ databases">
        <authorList>
            <person name="Lee J.-Y."/>
            <person name="Kim E.B."/>
            <person name="Choi Y.-J."/>
        </authorList>
    </citation>
    <scope>NUCLEOTIDE SEQUENCE [LARGE SCALE GENOMIC DNA]</scope>
    <source>
        <strain evidence="5 7">KLA006</strain>
    </source>
</reference>
<sequence length="117" mass="13304">MIKIKQGDIVTIDFDPSKGSEIKKRRPALVISRDAYNLATPFIIVCPITSTDNKRPYLVPLVEPVEDGTLDKNSQVNTTQIFTFDKTEKGERDVKVIGHLNVAEFLLISQYIEHNFR</sequence>
<dbReference type="GO" id="GO:0006402">
    <property type="term" value="P:mRNA catabolic process"/>
    <property type="evidence" value="ECO:0007669"/>
    <property type="project" value="TreeGrafter"/>
</dbReference>
<dbReference type="AlphaFoldDB" id="A0A1V9R7W0"/>
<evidence type="ECO:0000313" key="4">
    <source>
        <dbReference type="EMBL" id="OQQ89083.1"/>
    </source>
</evidence>
<name>A0A1V9R7W0_9LACO</name>
<dbReference type="GO" id="GO:0003677">
    <property type="term" value="F:DNA binding"/>
    <property type="evidence" value="ECO:0007669"/>
    <property type="project" value="InterPro"/>
</dbReference>
<dbReference type="Pfam" id="PF02452">
    <property type="entry name" value="PemK_toxin"/>
    <property type="match status" value="1"/>
</dbReference>
<keyword evidence="3" id="KW-0378">Hydrolase</keyword>
<dbReference type="PIRSF" id="PIRSF033490">
    <property type="entry name" value="MazF"/>
    <property type="match status" value="1"/>
</dbReference>
<protein>
    <recommendedName>
        <fullName evidence="3">mRNA interferase</fullName>
        <ecNumber evidence="3">3.1.-.-</ecNumber>
    </recommendedName>
</protein>
<dbReference type="PANTHER" id="PTHR33988">
    <property type="entry name" value="ENDORIBONUCLEASE MAZF-RELATED"/>
    <property type="match status" value="1"/>
</dbReference>
<reference evidence="4 6" key="2">
    <citation type="submission" date="2017-03" db="EMBL/GenBank/DDBJ databases">
        <title>Phylogenomics and comparative genomics of Lactobacillus salivarius, a mammalian gut commensal.</title>
        <authorList>
            <person name="Harris H.M."/>
        </authorList>
    </citation>
    <scope>NUCLEOTIDE SEQUENCE [LARGE SCALE GENOMIC DNA]</scope>
    <source>
        <strain evidence="4 6">JCM 1047</strain>
    </source>
</reference>
<dbReference type="InterPro" id="IPR011067">
    <property type="entry name" value="Plasmid_toxin/cell-grow_inhib"/>
</dbReference>
<dbReference type="Proteomes" id="UP000192575">
    <property type="component" value="Unassembled WGS sequence"/>
</dbReference>
<evidence type="ECO:0000313" key="6">
    <source>
        <dbReference type="Proteomes" id="UP000192575"/>
    </source>
</evidence>
<evidence type="ECO:0000313" key="7">
    <source>
        <dbReference type="Proteomes" id="UP000218139"/>
    </source>
</evidence>
<organism evidence="4 6">
    <name type="scientific">Ligilactobacillus salivarius</name>
    <dbReference type="NCBI Taxonomy" id="1624"/>
    <lineage>
        <taxon>Bacteria</taxon>
        <taxon>Bacillati</taxon>
        <taxon>Bacillota</taxon>
        <taxon>Bacilli</taxon>
        <taxon>Lactobacillales</taxon>
        <taxon>Lactobacillaceae</taxon>
        <taxon>Ligilactobacillus</taxon>
    </lineage>
</organism>
<dbReference type="GO" id="GO:0016075">
    <property type="term" value="P:rRNA catabolic process"/>
    <property type="evidence" value="ECO:0007669"/>
    <property type="project" value="TreeGrafter"/>
</dbReference>
<proteinExistence type="inferred from homology"/>
<accession>A0A1V9R7W0</accession>
<dbReference type="InterPro" id="IPR003477">
    <property type="entry name" value="PemK-like"/>
</dbReference>
<dbReference type="GO" id="GO:0016787">
    <property type="term" value="F:hydrolase activity"/>
    <property type="evidence" value="ECO:0007669"/>
    <property type="project" value="UniProtKB-KW"/>
</dbReference>
<comment type="caution">
    <text evidence="4">The sequence shown here is derived from an EMBL/GenBank/DDBJ whole genome shotgun (WGS) entry which is preliminary data.</text>
</comment>